<sequence length="1491" mass="167677">MKIVFRFLLGLLLLLLLSAIALSVPYVQTKIAQYFTQTINKDFGTNISMDGVRLSVFGGVKLKNVLIKDHHQDTLIFTKIIHTNILDGKKLLDGDLLFGDIHLDGLIFNLKTYKNEKESNLDVFIKAFDSGKPATKKFILQAKTATISDGYFVLQDANKPRSKEAEFKRLNIQLKNFQIYGPNVSTTIAKMSFLDHSGIYVADLHTDFRYTKSNIKLQNLVLLTKESSLKGELILRYKITDFADFNNRVQFDFKIKSARLASNDLRNFYKEIGKNQFFDLSTRIKGSLNDLNLTNLKLLDSRNTSIQGKFRFQNIFGKQNQPFYMEADLKKFYSSYANLVAILPTILGKKLPTELQKLDYFTIVGSTQVSKTFLNADVDITSQLGKVQSVLALKNIDFIDKASYVGTVTLDNFDLGSLLDQKDLGKTSMNIAVDGIGFTEKYLNTALNGVITKIDFKDYTYTNVTVNGNFKIPNYTGQITIKDPNLNMHFDGLLDLSNKENKYDFHITVANSDLHKLKLVKDPTALFKGDVVVQVSGNTIENLQGAVYIQKTVYQNPKDTYFFDDVTVFSNFDKDKVRTITVNSSDMVQGEIVGKFRFDQLGNLIKNSLGSLYTNFKPNRVSKGQFLKFDFTIYNKIMEIFYPQMAIAANTKVRGNIKSDSQEFKLNFNSPQIVVADNTFDNIRITIDNKNPLYNAYVELDSIKTKYYKVRDFNLINVTMKDTLFFRSEFKGGSKGEDYFNLNLYHTITKDNNNVVGISKSELKFKDYLWYLNEQDNPNNQIIFDKSFRNFNFDAIVLSHQNQEITLKGKIKDAVNKDLNLSFKDVDLFKITPANKKFIFNGTINGDISFKQNDAIYKPTASLVLDHLNINQTDLGDLHFNIEGDKNLQKFTINSYVKNENLESLSANGNFEIIGKETLLDLKVQLANFNLGVLSSLGGEVLSNIRGLVTGNASIAGNTNKPKINGRLYVDKAGLTIPYLNIDYQLSDRSIVDLADEKFLLRNNTLTDTKFATNGLLNGSIEHNNFADWKLDLAINTNRLLVLDTKDKDDAAYYGTAFIDGTATIKGPTDNLFIKVAARSEKGTTVKIPINDAESVSDNAFIHFLTPNEKRNIKLGITENTKKYGGLELEFDLDITPNAEVEVILDRNSGHGMKGKGYGTLLFKINTLGKFNMWGDFQPYEGSYNFKYGGLIDKKFNVKKGGSISWEGNPMRAQLNLEAVYKTIASPAVLLENASFNRKVPVEVIIGIRGDLASPDPDFNIEFPTVSNVLKSEIQYKLNDKDVRQTQALYLLSSGGFLSTEGVSQSDFSGSLFETASGLLGGIIQSDTEKFKVGLNYTPADRRLGKETDGRVIATISSKVNERTTINGKVGVPLGGVNESAIVGDLEIQYRVNEDGTLNLRLFNRENDINYIGEGIGYTQGMGISYEVDFDTFKELVNKIFKNKVLGSQPSNTDFYQDSALSPEYINFTKPKQPKKDVPQKNKEALLPEEY</sequence>
<evidence type="ECO:0000259" key="6">
    <source>
        <dbReference type="Pfam" id="PF04357"/>
    </source>
</evidence>
<feature type="compositionally biased region" description="Basic and acidic residues" evidence="5">
    <location>
        <begin position="1474"/>
        <end position="1491"/>
    </location>
</feature>
<dbReference type="PANTHER" id="PTHR36985:SF1">
    <property type="entry name" value="TRANSLOCATION AND ASSEMBLY MODULE SUBUNIT TAMB"/>
    <property type="match status" value="1"/>
</dbReference>
<feature type="domain" description="Translocation and assembly module TamB C-terminal" evidence="6">
    <location>
        <begin position="1016"/>
        <end position="1430"/>
    </location>
</feature>
<dbReference type="GO" id="GO:0009306">
    <property type="term" value="P:protein secretion"/>
    <property type="evidence" value="ECO:0007669"/>
    <property type="project" value="InterPro"/>
</dbReference>
<evidence type="ECO:0000313" key="8">
    <source>
        <dbReference type="Proteomes" id="UP000093510"/>
    </source>
</evidence>
<reference evidence="7 8" key="1">
    <citation type="submission" date="2016-03" db="EMBL/GenBank/DDBJ databases">
        <authorList>
            <person name="Ploux O."/>
        </authorList>
    </citation>
    <scope>NUCLEOTIDE SEQUENCE [LARGE SCALE GENOMIC DNA]</scope>
    <source>
        <strain evidence="7 8">LPB0076</strain>
    </source>
</reference>
<dbReference type="Proteomes" id="UP000093510">
    <property type="component" value="Unassembled WGS sequence"/>
</dbReference>
<accession>A0A1B9DYX2</accession>
<dbReference type="PANTHER" id="PTHR36985">
    <property type="entry name" value="TRANSLOCATION AND ASSEMBLY MODULE SUBUNIT TAMB"/>
    <property type="match status" value="1"/>
</dbReference>
<protein>
    <recommendedName>
        <fullName evidence="6">Translocation and assembly module TamB C-terminal domain-containing protein</fullName>
    </recommendedName>
</protein>
<dbReference type="EMBL" id="LVEP01000036">
    <property type="protein sequence ID" value="OCB74879.1"/>
    <property type="molecule type" value="Genomic_DNA"/>
</dbReference>
<feature type="region of interest" description="Disordered" evidence="5">
    <location>
        <begin position="1466"/>
        <end position="1491"/>
    </location>
</feature>
<gene>
    <name evidence="7" type="ORF">LPBF_09720</name>
</gene>
<keyword evidence="8" id="KW-1185">Reference proteome</keyword>
<evidence type="ECO:0000256" key="1">
    <source>
        <dbReference type="ARBA" id="ARBA00004167"/>
    </source>
</evidence>
<keyword evidence="2" id="KW-0812">Transmembrane</keyword>
<keyword evidence="3" id="KW-1133">Transmembrane helix</keyword>
<keyword evidence="4" id="KW-0472">Membrane</keyword>
<organism evidence="7 8">
    <name type="scientific">Flavobacterium crassostreae</name>
    <dbReference type="NCBI Taxonomy" id="1763534"/>
    <lineage>
        <taxon>Bacteria</taxon>
        <taxon>Pseudomonadati</taxon>
        <taxon>Bacteroidota</taxon>
        <taxon>Flavobacteriia</taxon>
        <taxon>Flavobacteriales</taxon>
        <taxon>Flavobacteriaceae</taxon>
        <taxon>Flavobacterium</taxon>
    </lineage>
</organism>
<dbReference type="InterPro" id="IPR007452">
    <property type="entry name" value="TamB_C"/>
</dbReference>
<evidence type="ECO:0000256" key="2">
    <source>
        <dbReference type="ARBA" id="ARBA00022692"/>
    </source>
</evidence>
<comment type="subcellular location">
    <subcellularLocation>
        <location evidence="1">Membrane</location>
        <topology evidence="1">Single-pass membrane protein</topology>
    </subcellularLocation>
</comment>
<evidence type="ECO:0000256" key="4">
    <source>
        <dbReference type="ARBA" id="ARBA00023136"/>
    </source>
</evidence>
<proteinExistence type="predicted"/>
<dbReference type="STRING" id="1763534.GCA_001831475_02314"/>
<comment type="caution">
    <text evidence="7">The sequence shown here is derived from an EMBL/GenBank/DDBJ whole genome shotgun (WGS) entry which is preliminary data.</text>
</comment>
<evidence type="ECO:0000256" key="5">
    <source>
        <dbReference type="SAM" id="MobiDB-lite"/>
    </source>
</evidence>
<evidence type="ECO:0000313" key="7">
    <source>
        <dbReference type="EMBL" id="OCB74879.1"/>
    </source>
</evidence>
<dbReference type="Pfam" id="PF04357">
    <property type="entry name" value="TamB"/>
    <property type="match status" value="1"/>
</dbReference>
<name>A0A1B9DYX2_9FLAO</name>
<evidence type="ECO:0000256" key="3">
    <source>
        <dbReference type="ARBA" id="ARBA00022989"/>
    </source>
</evidence>
<dbReference type="GO" id="GO:0005886">
    <property type="term" value="C:plasma membrane"/>
    <property type="evidence" value="ECO:0007669"/>
    <property type="project" value="InterPro"/>
</dbReference>